<dbReference type="Proteomes" id="UP001187471">
    <property type="component" value="Unassembled WGS sequence"/>
</dbReference>
<comment type="caution">
    <text evidence="1">The sequence shown here is derived from an EMBL/GenBank/DDBJ whole genome shotgun (WGS) entry which is preliminary data.</text>
</comment>
<name>A0AA88RL34_9ASTE</name>
<keyword evidence="2" id="KW-1185">Reference proteome</keyword>
<dbReference type="Pfam" id="PF14223">
    <property type="entry name" value="Retrotran_gag_2"/>
    <property type="match status" value="1"/>
</dbReference>
<evidence type="ECO:0000313" key="2">
    <source>
        <dbReference type="Proteomes" id="UP001187471"/>
    </source>
</evidence>
<gene>
    <name evidence="1" type="ORF">RJ640_022250</name>
</gene>
<dbReference type="EMBL" id="JAVXUO010001006">
    <property type="protein sequence ID" value="KAK2987218.1"/>
    <property type="molecule type" value="Genomic_DNA"/>
</dbReference>
<reference evidence="1" key="1">
    <citation type="submission" date="2022-12" db="EMBL/GenBank/DDBJ databases">
        <title>Draft genome assemblies for two species of Escallonia (Escalloniales).</title>
        <authorList>
            <person name="Chanderbali A."/>
            <person name="Dervinis C."/>
            <person name="Anghel I."/>
            <person name="Soltis D."/>
            <person name="Soltis P."/>
            <person name="Zapata F."/>
        </authorList>
    </citation>
    <scope>NUCLEOTIDE SEQUENCE</scope>
    <source>
        <strain evidence="1">UCBG92.1500</strain>
        <tissue evidence="1">Leaf</tissue>
    </source>
</reference>
<protein>
    <recommendedName>
        <fullName evidence="3">Retrovirus-related Pol polyprotein from transposon TNT 1-94</fullName>
    </recommendedName>
</protein>
<evidence type="ECO:0000313" key="1">
    <source>
        <dbReference type="EMBL" id="KAK2987218.1"/>
    </source>
</evidence>
<proteinExistence type="predicted"/>
<sequence>MDVTQIGEYYYIKIEKDLYQLLMDEGSDLGDHISEFNRLVSQLLSVDVKLEEDVQTILLLSSLPKLYETLKTILLIGKEKLLVDDVISNLMDSSRVNGTSSSVVKAKV</sequence>
<evidence type="ECO:0008006" key="3">
    <source>
        <dbReference type="Google" id="ProtNLM"/>
    </source>
</evidence>
<organism evidence="1 2">
    <name type="scientific">Escallonia rubra</name>
    <dbReference type="NCBI Taxonomy" id="112253"/>
    <lineage>
        <taxon>Eukaryota</taxon>
        <taxon>Viridiplantae</taxon>
        <taxon>Streptophyta</taxon>
        <taxon>Embryophyta</taxon>
        <taxon>Tracheophyta</taxon>
        <taxon>Spermatophyta</taxon>
        <taxon>Magnoliopsida</taxon>
        <taxon>eudicotyledons</taxon>
        <taxon>Gunneridae</taxon>
        <taxon>Pentapetalae</taxon>
        <taxon>asterids</taxon>
        <taxon>campanulids</taxon>
        <taxon>Escalloniales</taxon>
        <taxon>Escalloniaceae</taxon>
        <taxon>Escallonia</taxon>
    </lineage>
</organism>
<dbReference type="AlphaFoldDB" id="A0AA88RL34"/>
<accession>A0AA88RL34</accession>